<evidence type="ECO:0000256" key="2">
    <source>
        <dbReference type="ARBA" id="ARBA00022605"/>
    </source>
</evidence>
<dbReference type="SUPFAM" id="SSF53383">
    <property type="entry name" value="PLP-dependent transferases"/>
    <property type="match status" value="1"/>
</dbReference>
<dbReference type="Proteomes" id="UP001189143">
    <property type="component" value="Unassembled WGS sequence"/>
</dbReference>
<sequence length="392" mass="42619">MSYDFNEASSHIMNTYGRLDPLITHGEGVYLYDKDNNKYLDFTSGIGVSSLGYGNEKWIEATSNQLKTLAHASNIFHTEPAAKVAKKLTEIAKMSKVFFGNSGAEANEGAIKLARKYSYEKYGEGRNTILTLIQSFHGRTITTLKATGQEKFHKYFYPFTEGFNYVVANDLDDFKSKLTNDVCAIMLEAIQGEGGVIPLNKDFVQAVVKICNEKDVLVIFDEVQCGIARTGKMFGYNNFDVEADIVTVAKGLGAGLPIGGFLCSSKLENVFKPGDHGSTFGGNPVVCAGAEVVLDELCNEKSFNEIAEKGEYVKDLILDANNPNVLAVRGMGLMIGVKVECSPKDVQIAALKKGLLVLTAGSDTVRFLPPLVISKDELKSGVDILLDVLSTI</sequence>
<dbReference type="FunFam" id="3.40.640.10:FF:000004">
    <property type="entry name" value="Acetylornithine aminotransferase"/>
    <property type="match status" value="1"/>
</dbReference>
<dbReference type="InterPro" id="IPR015422">
    <property type="entry name" value="PyrdxlP-dep_Trfase_small"/>
</dbReference>
<evidence type="ECO:0000313" key="8">
    <source>
        <dbReference type="Proteomes" id="UP000220840"/>
    </source>
</evidence>
<keyword evidence="2 5" id="KW-0028">Amino-acid biosynthesis</keyword>
<dbReference type="InterPro" id="IPR015421">
    <property type="entry name" value="PyrdxlP-dep_Trfase_major"/>
</dbReference>
<evidence type="ECO:0000256" key="4">
    <source>
        <dbReference type="ARBA" id="ARBA00022898"/>
    </source>
</evidence>
<feature type="binding site" evidence="5">
    <location>
        <begin position="103"/>
        <end position="104"/>
    </location>
    <ligand>
        <name>pyridoxal 5'-phosphate</name>
        <dbReference type="ChEBI" id="CHEBI:597326"/>
    </ligand>
</feature>
<dbReference type="EC" id="2.6.1.11" evidence="5"/>
<comment type="pathway">
    <text evidence="5">Amino-acid biosynthesis; L-arginine biosynthesis; N(2)-acetyl-L-ornithine from L-glutamate: step 4/4.</text>
</comment>
<reference evidence="6" key="2">
    <citation type="submission" date="2022-10" db="EMBL/GenBank/DDBJ databases">
        <authorList>
            <person name="Aires J."/>
            <person name="Mesa V."/>
        </authorList>
    </citation>
    <scope>NUCLEOTIDE SEQUENCE</scope>
    <source>
        <strain evidence="6">Clostridium neonatale JD116</strain>
    </source>
</reference>
<comment type="subcellular location">
    <subcellularLocation>
        <location evidence="5">Cytoplasm</location>
    </subcellularLocation>
</comment>
<dbReference type="PROSITE" id="PS00600">
    <property type="entry name" value="AA_TRANSFER_CLASS_3"/>
    <property type="match status" value="1"/>
</dbReference>
<dbReference type="OrthoDB" id="9801052at2"/>
<comment type="similarity">
    <text evidence="5">Belongs to the class-III pyridoxal-phosphate-dependent aminotransferase family. ArgD subfamily.</text>
</comment>
<keyword evidence="3 5" id="KW-0808">Transferase</keyword>
<dbReference type="PANTHER" id="PTHR11986">
    <property type="entry name" value="AMINOTRANSFERASE CLASS III"/>
    <property type="match status" value="1"/>
</dbReference>
<dbReference type="STRING" id="137838.GCA_001458595_03902"/>
<evidence type="ECO:0000256" key="1">
    <source>
        <dbReference type="ARBA" id="ARBA00022576"/>
    </source>
</evidence>
<feature type="binding site" evidence="5">
    <location>
        <position position="136"/>
    </location>
    <ligand>
        <name>pyridoxal 5'-phosphate</name>
        <dbReference type="ChEBI" id="CHEBI:597326"/>
    </ligand>
</feature>
<dbReference type="AlphaFoldDB" id="A0A2A7MLD5"/>
<evidence type="ECO:0000313" key="7">
    <source>
        <dbReference type="EMBL" id="PEG32389.1"/>
    </source>
</evidence>
<dbReference type="UniPathway" id="UPA00068">
    <property type="reaction ID" value="UER00109"/>
</dbReference>
<evidence type="ECO:0000256" key="3">
    <source>
        <dbReference type="ARBA" id="ARBA00022679"/>
    </source>
</evidence>
<keyword evidence="5" id="KW-0055">Arginine biosynthesis</keyword>
<dbReference type="GO" id="GO:0006526">
    <property type="term" value="P:L-arginine biosynthetic process"/>
    <property type="evidence" value="ECO:0007669"/>
    <property type="project" value="UniProtKB-UniRule"/>
</dbReference>
<dbReference type="InterPro" id="IPR049704">
    <property type="entry name" value="Aminotrans_3_PPA_site"/>
</dbReference>
<keyword evidence="4 5" id="KW-0663">Pyridoxal phosphate</keyword>
<keyword evidence="1 5" id="KW-0032">Aminotransferase</keyword>
<dbReference type="GeneID" id="68878883"/>
<evidence type="ECO:0000256" key="5">
    <source>
        <dbReference type="HAMAP-Rule" id="MF_01107"/>
    </source>
</evidence>
<comment type="catalytic activity">
    <reaction evidence="5">
        <text>N(2)-acetyl-L-ornithine + 2-oxoglutarate = N-acetyl-L-glutamate 5-semialdehyde + L-glutamate</text>
        <dbReference type="Rhea" id="RHEA:18049"/>
        <dbReference type="ChEBI" id="CHEBI:16810"/>
        <dbReference type="ChEBI" id="CHEBI:29123"/>
        <dbReference type="ChEBI" id="CHEBI:29985"/>
        <dbReference type="ChEBI" id="CHEBI:57805"/>
        <dbReference type="EC" id="2.6.1.11"/>
    </reaction>
</comment>
<dbReference type="InterPro" id="IPR050103">
    <property type="entry name" value="Class-III_PLP-dep_AT"/>
</dbReference>
<feature type="binding site" evidence="5">
    <location>
        <position position="279"/>
    </location>
    <ligand>
        <name>pyridoxal 5'-phosphate</name>
        <dbReference type="ChEBI" id="CHEBI:597326"/>
    </ligand>
</feature>
<dbReference type="CDD" id="cd00610">
    <property type="entry name" value="OAT_like"/>
    <property type="match status" value="1"/>
</dbReference>
<keyword evidence="5" id="KW-0963">Cytoplasm</keyword>
<dbReference type="Gene3D" id="3.40.640.10">
    <property type="entry name" value="Type I PLP-dependent aspartate aminotransferase-like (Major domain)"/>
    <property type="match status" value="1"/>
</dbReference>
<dbReference type="PANTHER" id="PTHR11986:SF79">
    <property type="entry name" value="ACETYLORNITHINE AMINOTRANSFERASE, MITOCHONDRIAL"/>
    <property type="match status" value="1"/>
</dbReference>
<dbReference type="InterPro" id="IPR015424">
    <property type="entry name" value="PyrdxlP-dep_Trfase"/>
</dbReference>
<organism evidence="7 8">
    <name type="scientific">Clostridium neonatale</name>
    <dbReference type="NCBI Taxonomy" id="137838"/>
    <lineage>
        <taxon>Bacteria</taxon>
        <taxon>Bacillati</taxon>
        <taxon>Bacillota</taxon>
        <taxon>Clostridia</taxon>
        <taxon>Eubacteriales</taxon>
        <taxon>Clostridiaceae</taxon>
        <taxon>Clostridium</taxon>
    </lineage>
</organism>
<comment type="cofactor">
    <cofactor evidence="5">
        <name>pyridoxal 5'-phosphate</name>
        <dbReference type="ChEBI" id="CHEBI:597326"/>
    </cofactor>
    <text evidence="5">Binds 1 pyridoxal phosphate per subunit.</text>
</comment>
<dbReference type="GO" id="GO:0005737">
    <property type="term" value="C:cytoplasm"/>
    <property type="evidence" value="ECO:0007669"/>
    <property type="project" value="UniProtKB-SubCell"/>
</dbReference>
<dbReference type="GO" id="GO:0003992">
    <property type="term" value="F:N2-acetyl-L-ornithine:2-oxoglutarate 5-aminotransferase activity"/>
    <property type="evidence" value="ECO:0007669"/>
    <property type="project" value="UniProtKB-UniRule"/>
</dbReference>
<dbReference type="Pfam" id="PF00202">
    <property type="entry name" value="Aminotran_3"/>
    <property type="match status" value="1"/>
</dbReference>
<dbReference type="HAMAP" id="MF_01107">
    <property type="entry name" value="ArgD_aminotrans_3"/>
    <property type="match status" value="1"/>
</dbReference>
<protein>
    <recommendedName>
        <fullName evidence="5">Acetylornithine aminotransferase</fullName>
        <shortName evidence="5">ACOAT</shortName>
        <ecNumber evidence="5">2.6.1.11</ecNumber>
    </recommendedName>
</protein>
<dbReference type="EMBL" id="PDCJ01000001">
    <property type="protein sequence ID" value="PEG32389.1"/>
    <property type="molecule type" value="Genomic_DNA"/>
</dbReference>
<feature type="binding site" evidence="5">
    <location>
        <position position="278"/>
    </location>
    <ligand>
        <name>N(2)-acetyl-L-ornithine</name>
        <dbReference type="ChEBI" id="CHEBI:57805"/>
    </ligand>
</feature>
<feature type="binding site" evidence="5">
    <location>
        <begin position="221"/>
        <end position="224"/>
    </location>
    <ligand>
        <name>pyridoxal 5'-phosphate</name>
        <dbReference type="ChEBI" id="CHEBI:597326"/>
    </ligand>
</feature>
<reference evidence="7 8" key="1">
    <citation type="submission" date="2017-10" db="EMBL/GenBank/DDBJ databases">
        <title>Effective Description of Clostridium neonatale sp. nov. linked to necrotizing enterocolitis in neonates and a clarification of species assignable to the genus Clostridium (Prazmowski 1880) emend. Lawson and Rainey 2016.</title>
        <authorList>
            <person name="Bernard K."/>
            <person name="Burdz T."/>
            <person name="Wiebe D."/>
            <person name="Balcewich B."/>
            <person name="Alfa M."/>
            <person name="Bernier A.-M."/>
        </authorList>
    </citation>
    <scope>NUCLEOTIDE SEQUENCE [LARGE SCALE GENOMIC DNA]</scope>
    <source>
        <strain evidence="7 8">LCDC99A005</strain>
    </source>
</reference>
<dbReference type="InterPro" id="IPR005814">
    <property type="entry name" value="Aminotrans_3"/>
</dbReference>
<evidence type="ECO:0000313" key="6">
    <source>
        <dbReference type="EMBL" id="CAI3593028.1"/>
    </source>
</evidence>
<dbReference type="NCBIfam" id="NF002325">
    <property type="entry name" value="PRK01278.1"/>
    <property type="match status" value="1"/>
</dbReference>
<dbReference type="PIRSF" id="PIRSF000521">
    <property type="entry name" value="Transaminase_4ab_Lys_Orn"/>
    <property type="match status" value="1"/>
</dbReference>
<feature type="modified residue" description="N6-(pyridoxal phosphate)lysine" evidence="5">
    <location>
        <position position="250"/>
    </location>
</feature>
<feature type="binding site" evidence="5">
    <location>
        <position position="139"/>
    </location>
    <ligand>
        <name>N(2)-acetyl-L-ornithine</name>
        <dbReference type="ChEBI" id="CHEBI:57805"/>
    </ligand>
</feature>
<dbReference type="Gene3D" id="3.90.1150.10">
    <property type="entry name" value="Aspartate Aminotransferase, domain 1"/>
    <property type="match status" value="1"/>
</dbReference>
<dbReference type="GO" id="GO:0042802">
    <property type="term" value="F:identical protein binding"/>
    <property type="evidence" value="ECO:0007669"/>
    <property type="project" value="TreeGrafter"/>
</dbReference>
<comment type="subunit">
    <text evidence="5">Homodimer.</text>
</comment>
<comment type="miscellaneous">
    <text evidence="5">May also have succinyldiaminopimelate aminotransferase activity, thus carrying out the corresponding step in lysine biosynthesis.</text>
</comment>
<proteinExistence type="inferred from homology"/>
<gene>
    <name evidence="5 6" type="primary">argD</name>
    <name evidence="6" type="ORF">CNEO2_20025</name>
    <name evidence="7" type="ORF">CQ394_12055</name>
</gene>
<keyword evidence="8" id="KW-1185">Reference proteome</keyword>
<comment type="caution">
    <text evidence="7">The sequence shown here is derived from an EMBL/GenBank/DDBJ whole genome shotgun (WGS) entry which is preliminary data.</text>
</comment>
<dbReference type="EMBL" id="CAMTCP010000222">
    <property type="protein sequence ID" value="CAI3593028.1"/>
    <property type="molecule type" value="Genomic_DNA"/>
</dbReference>
<accession>A0A2A7MLD5</accession>
<name>A0A2A7MLD5_9CLOT</name>
<dbReference type="GO" id="GO:0030170">
    <property type="term" value="F:pyridoxal phosphate binding"/>
    <property type="evidence" value="ECO:0007669"/>
    <property type="project" value="InterPro"/>
</dbReference>
<dbReference type="InterPro" id="IPR004636">
    <property type="entry name" value="AcOrn/SuccOrn_fam"/>
</dbReference>
<dbReference type="NCBIfam" id="TIGR00707">
    <property type="entry name" value="argD"/>
    <property type="match status" value="1"/>
</dbReference>
<dbReference type="RefSeq" id="WP_058296532.1">
    <property type="nucleotide sequence ID" value="NZ_CAKJVD010000083.1"/>
</dbReference>
<dbReference type="Proteomes" id="UP000220840">
    <property type="component" value="Unassembled WGS sequence"/>
</dbReference>